<dbReference type="GeneID" id="113855491"/>
<dbReference type="Proteomes" id="UP000694853">
    <property type="component" value="Unplaced"/>
</dbReference>
<proteinExistence type="predicted"/>
<name>A0A8B8KJ81_ABRPR</name>
<evidence type="ECO:0000313" key="1">
    <source>
        <dbReference type="Proteomes" id="UP000694853"/>
    </source>
</evidence>
<dbReference type="PANTHER" id="PTHR48475:SF2">
    <property type="entry name" value="RIBONUCLEASE H"/>
    <property type="match status" value="1"/>
</dbReference>
<dbReference type="InterPro" id="IPR036397">
    <property type="entry name" value="RNaseH_sf"/>
</dbReference>
<protein>
    <submittedName>
        <fullName evidence="2">Uncharacterized protein LOC113855491</fullName>
    </submittedName>
</protein>
<evidence type="ECO:0000313" key="2">
    <source>
        <dbReference type="RefSeq" id="XP_027342939.1"/>
    </source>
</evidence>
<sequence length="190" mass="22160">MDIDNVPHNWMTPIIQYLTYSNLPNNPDSAKKIRMHASKYLLLGKDLYRRRISTPILKCLNDDQANYVMREIQEGICGTHSGGRTMAAKILRVGYYWPTLSQDCHMFVKKYRRFNKFLEGLHIKHMVMSVEHPQTNGQSEAANKVILHELKRRLGSAKGKWAEKLPRCYGLSVYAANHNKRNSFLAYLWY</sequence>
<reference evidence="2" key="2">
    <citation type="submission" date="2025-08" db="UniProtKB">
        <authorList>
            <consortium name="RefSeq"/>
        </authorList>
    </citation>
    <scope>IDENTIFICATION</scope>
    <source>
        <tissue evidence="2">Young leaves</tissue>
    </source>
</reference>
<dbReference type="OrthoDB" id="1433446at2759"/>
<organism evidence="1 2">
    <name type="scientific">Abrus precatorius</name>
    <name type="common">Indian licorice</name>
    <name type="synonym">Glycine abrus</name>
    <dbReference type="NCBI Taxonomy" id="3816"/>
    <lineage>
        <taxon>Eukaryota</taxon>
        <taxon>Viridiplantae</taxon>
        <taxon>Streptophyta</taxon>
        <taxon>Embryophyta</taxon>
        <taxon>Tracheophyta</taxon>
        <taxon>Spermatophyta</taxon>
        <taxon>Magnoliopsida</taxon>
        <taxon>eudicotyledons</taxon>
        <taxon>Gunneridae</taxon>
        <taxon>Pentapetalae</taxon>
        <taxon>rosids</taxon>
        <taxon>fabids</taxon>
        <taxon>Fabales</taxon>
        <taxon>Fabaceae</taxon>
        <taxon>Papilionoideae</taxon>
        <taxon>50 kb inversion clade</taxon>
        <taxon>NPAAA clade</taxon>
        <taxon>indigoferoid/millettioid clade</taxon>
        <taxon>Abreae</taxon>
        <taxon>Abrus</taxon>
    </lineage>
</organism>
<dbReference type="KEGG" id="aprc:113855491"/>
<reference evidence="1" key="1">
    <citation type="journal article" date="2019" name="Toxins">
        <title>Detection of Abrin-Like and Prepropulchellin-Like Toxin Genes and Transcripts Using Whole Genome Sequencing and Full-Length Transcript Sequencing of Abrus precatorius.</title>
        <authorList>
            <person name="Hovde B.T."/>
            <person name="Daligault H.E."/>
            <person name="Hanschen E.R."/>
            <person name="Kunde Y.A."/>
            <person name="Johnson M.B."/>
            <person name="Starkenburg S.R."/>
            <person name="Johnson S.L."/>
        </authorList>
    </citation>
    <scope>NUCLEOTIDE SEQUENCE [LARGE SCALE GENOMIC DNA]</scope>
</reference>
<dbReference type="Gene3D" id="3.30.420.10">
    <property type="entry name" value="Ribonuclease H-like superfamily/Ribonuclease H"/>
    <property type="match status" value="1"/>
</dbReference>
<dbReference type="AlphaFoldDB" id="A0A8B8KJ81"/>
<gene>
    <name evidence="2" type="primary">LOC113855491</name>
</gene>
<accession>A0A8B8KJ81</accession>
<keyword evidence="1" id="KW-1185">Reference proteome</keyword>
<dbReference type="RefSeq" id="XP_027342939.1">
    <property type="nucleotide sequence ID" value="XM_027487138.1"/>
</dbReference>
<dbReference type="SUPFAM" id="SSF53098">
    <property type="entry name" value="Ribonuclease H-like"/>
    <property type="match status" value="1"/>
</dbReference>
<dbReference type="InterPro" id="IPR012337">
    <property type="entry name" value="RNaseH-like_sf"/>
</dbReference>
<dbReference type="GO" id="GO:0003676">
    <property type="term" value="F:nucleic acid binding"/>
    <property type="evidence" value="ECO:0007669"/>
    <property type="project" value="InterPro"/>
</dbReference>
<dbReference type="PANTHER" id="PTHR48475">
    <property type="entry name" value="RIBONUCLEASE H"/>
    <property type="match status" value="1"/>
</dbReference>